<name>A0ABS9J4X0_9FLAO</name>
<accession>A0ABS9J4X0</accession>
<evidence type="ECO:0000313" key="1">
    <source>
        <dbReference type="EMBL" id="MCF8715460.1"/>
    </source>
</evidence>
<keyword evidence="2" id="KW-1185">Reference proteome</keyword>
<organism evidence="1 2">
    <name type="scientific">Joostella atrarenae</name>
    <dbReference type="NCBI Taxonomy" id="679257"/>
    <lineage>
        <taxon>Bacteria</taxon>
        <taxon>Pseudomonadati</taxon>
        <taxon>Bacteroidota</taxon>
        <taxon>Flavobacteriia</taxon>
        <taxon>Flavobacteriales</taxon>
        <taxon>Flavobacteriaceae</taxon>
        <taxon>Joostella</taxon>
    </lineage>
</organism>
<sequence length="311" mass="36710">MYYLKQTVEDLEEVFRPYTCISDVEYTIEKFELPIYKEMGLYENVFIHFAYWDDIDITYESITIKDFIGGNQKGIEGLDIDVDYEEILESIDIKEFKSFLLNYVQVQEGVYLSNLNNSLIKSNEVALLTNIMFKEKILNLKNSEVCLINILSSENINPLLKIMVNMYLSSYRRVIDLIKVDYGDVYPILISSYLDVKNNTKLPNTGNIDKFLRSNEYERFLQIEKKLMDKDVLDNDLKWMLSQKKTLVLFFLYVKQRSLLKTHFSSEKDNSFLKALEVRYKFNVNDQGKPSKYNNISTKLVKAEFYYLDSI</sequence>
<proteinExistence type="predicted"/>
<gene>
    <name evidence="1" type="ORF">JM658_11535</name>
</gene>
<dbReference type="Proteomes" id="UP000829517">
    <property type="component" value="Unassembled WGS sequence"/>
</dbReference>
<reference evidence="1 2" key="1">
    <citation type="submission" date="2021-01" db="EMBL/GenBank/DDBJ databases">
        <title>Genome sequencing of Joostella atrarenae M1-2 (= KCTC 23194).</title>
        <authorList>
            <person name="Zakaria M.R."/>
            <person name="Lam M.Q."/>
            <person name="Chong C.S."/>
        </authorList>
    </citation>
    <scope>NUCLEOTIDE SEQUENCE [LARGE SCALE GENOMIC DNA]</scope>
    <source>
        <strain evidence="1 2">M1-2</strain>
    </source>
</reference>
<dbReference type="EMBL" id="JAETXX010000007">
    <property type="protein sequence ID" value="MCF8715460.1"/>
    <property type="molecule type" value="Genomic_DNA"/>
</dbReference>
<protein>
    <submittedName>
        <fullName evidence="1">Uncharacterized protein</fullName>
    </submittedName>
</protein>
<dbReference type="RefSeq" id="WP_236959424.1">
    <property type="nucleotide sequence ID" value="NZ_JAETXX010000007.1"/>
</dbReference>
<comment type="caution">
    <text evidence="1">The sequence shown here is derived from an EMBL/GenBank/DDBJ whole genome shotgun (WGS) entry which is preliminary data.</text>
</comment>
<evidence type="ECO:0000313" key="2">
    <source>
        <dbReference type="Proteomes" id="UP000829517"/>
    </source>
</evidence>